<feature type="transmembrane region" description="Helical" evidence="7">
    <location>
        <begin position="287"/>
        <end position="320"/>
    </location>
</feature>
<name>A0A937XBT2_UNCEI</name>
<dbReference type="InterPro" id="IPR025857">
    <property type="entry name" value="MacB_PCD"/>
</dbReference>
<dbReference type="AlphaFoldDB" id="A0A937XBT2"/>
<evidence type="ECO:0000313" key="11">
    <source>
        <dbReference type="Proteomes" id="UP000748308"/>
    </source>
</evidence>
<dbReference type="Proteomes" id="UP000748308">
    <property type="component" value="Unassembled WGS sequence"/>
</dbReference>
<feature type="transmembrane region" description="Helical" evidence="7">
    <location>
        <begin position="239"/>
        <end position="266"/>
    </location>
</feature>
<reference evidence="10" key="1">
    <citation type="submission" date="2019-03" db="EMBL/GenBank/DDBJ databases">
        <title>Lake Tanganyika Metagenome-Assembled Genomes (MAGs).</title>
        <authorList>
            <person name="Tran P."/>
        </authorList>
    </citation>
    <scope>NUCLEOTIDE SEQUENCE</scope>
    <source>
        <strain evidence="10">M_DeepCast_400m_m2_100</strain>
    </source>
</reference>
<feature type="domain" description="MacB-like periplasmic core" evidence="9">
    <location>
        <begin position="1"/>
        <end position="209"/>
    </location>
</feature>
<protein>
    <submittedName>
        <fullName evidence="10">ABC transporter permease</fullName>
    </submittedName>
</protein>
<proteinExistence type="inferred from homology"/>
<gene>
    <name evidence="10" type="ORF">FJY75_06350</name>
</gene>
<feature type="transmembrane region" description="Helical" evidence="7">
    <location>
        <begin position="332"/>
        <end position="350"/>
    </location>
</feature>
<dbReference type="Pfam" id="PF12704">
    <property type="entry name" value="MacB_PCD"/>
    <property type="match status" value="1"/>
</dbReference>
<sequence length="367" mass="38136">AVILLTSLGEGTRLYMLNQFAQFGTNLVSVNPGKVETSGVPGALGGTVRSLTLEDGAALARLRGVAEVVPVVMGTATVKSGGRERGVYIYGVTGAATRAWKMGVRTGRFLPDGDPRHGAPLAVLGPTVRRELFGDGSALGEHVRIAGQRFTVIGVMESKGQLLGFDIDDAVYIPVAQALRLFNREELQEIHLLAAHASAIDSVAARVRATLRERHGGVEDFTVTTQTGMIETLDRILRIVSLAVAGIGAISLLVGAIGILTMMWISVHERTEEIGLAKALGATQRQILLLFLAEAALLSTAGGLAGLLGGLSIAGLLGLALPGLPVKTPPEYVVMALALSLAVGLASGILPARRAARLDPIAALASE</sequence>
<dbReference type="Pfam" id="PF02687">
    <property type="entry name" value="FtsX"/>
    <property type="match status" value="1"/>
</dbReference>
<evidence type="ECO:0000256" key="2">
    <source>
        <dbReference type="ARBA" id="ARBA00022475"/>
    </source>
</evidence>
<feature type="non-terminal residue" evidence="10">
    <location>
        <position position="1"/>
    </location>
</feature>
<organism evidence="10 11">
    <name type="scientific">Eiseniibacteriota bacterium</name>
    <dbReference type="NCBI Taxonomy" id="2212470"/>
    <lineage>
        <taxon>Bacteria</taxon>
        <taxon>Candidatus Eiseniibacteriota</taxon>
    </lineage>
</organism>
<dbReference type="GO" id="GO:0005886">
    <property type="term" value="C:plasma membrane"/>
    <property type="evidence" value="ECO:0007669"/>
    <property type="project" value="UniProtKB-SubCell"/>
</dbReference>
<keyword evidence="5 7" id="KW-0472">Membrane</keyword>
<dbReference type="PANTHER" id="PTHR30572:SF4">
    <property type="entry name" value="ABC TRANSPORTER PERMEASE YTRF"/>
    <property type="match status" value="1"/>
</dbReference>
<keyword evidence="2" id="KW-1003">Cell membrane</keyword>
<dbReference type="GO" id="GO:0022857">
    <property type="term" value="F:transmembrane transporter activity"/>
    <property type="evidence" value="ECO:0007669"/>
    <property type="project" value="TreeGrafter"/>
</dbReference>
<comment type="similarity">
    <text evidence="6">Belongs to the ABC-4 integral membrane protein family.</text>
</comment>
<dbReference type="PANTHER" id="PTHR30572">
    <property type="entry name" value="MEMBRANE COMPONENT OF TRANSPORTER-RELATED"/>
    <property type="match status" value="1"/>
</dbReference>
<evidence type="ECO:0000256" key="5">
    <source>
        <dbReference type="ARBA" id="ARBA00023136"/>
    </source>
</evidence>
<comment type="subcellular location">
    <subcellularLocation>
        <location evidence="1">Cell membrane</location>
        <topology evidence="1">Multi-pass membrane protein</topology>
    </subcellularLocation>
</comment>
<evidence type="ECO:0000256" key="1">
    <source>
        <dbReference type="ARBA" id="ARBA00004651"/>
    </source>
</evidence>
<evidence type="ECO:0000259" key="9">
    <source>
        <dbReference type="Pfam" id="PF12704"/>
    </source>
</evidence>
<evidence type="ECO:0000256" key="4">
    <source>
        <dbReference type="ARBA" id="ARBA00022989"/>
    </source>
</evidence>
<keyword evidence="3 7" id="KW-0812">Transmembrane</keyword>
<evidence type="ECO:0000256" key="7">
    <source>
        <dbReference type="SAM" id="Phobius"/>
    </source>
</evidence>
<dbReference type="InterPro" id="IPR003838">
    <property type="entry name" value="ABC3_permease_C"/>
</dbReference>
<evidence type="ECO:0000313" key="10">
    <source>
        <dbReference type="EMBL" id="MBM3317457.1"/>
    </source>
</evidence>
<comment type="caution">
    <text evidence="10">The sequence shown here is derived from an EMBL/GenBank/DDBJ whole genome shotgun (WGS) entry which is preliminary data.</text>
</comment>
<evidence type="ECO:0000256" key="3">
    <source>
        <dbReference type="ARBA" id="ARBA00022692"/>
    </source>
</evidence>
<feature type="domain" description="ABC3 transporter permease C-terminal" evidence="8">
    <location>
        <begin position="247"/>
        <end position="360"/>
    </location>
</feature>
<accession>A0A937XBT2</accession>
<evidence type="ECO:0000256" key="6">
    <source>
        <dbReference type="ARBA" id="ARBA00038076"/>
    </source>
</evidence>
<evidence type="ECO:0000259" key="8">
    <source>
        <dbReference type="Pfam" id="PF02687"/>
    </source>
</evidence>
<dbReference type="EMBL" id="VGIY01000127">
    <property type="protein sequence ID" value="MBM3317457.1"/>
    <property type="molecule type" value="Genomic_DNA"/>
</dbReference>
<keyword evidence="4 7" id="KW-1133">Transmembrane helix</keyword>
<dbReference type="InterPro" id="IPR050250">
    <property type="entry name" value="Macrolide_Exporter_MacB"/>
</dbReference>